<sequence length="189" mass="20515">FNEQLEAIMTQVEEILEGIPGTTEMLTIPGETVIKVAVPGGTYKNKKLSLQATITEEQSYTFFLLPSSMGGPHYFGAGVPFIFAEDTQGLTAVSNDSEFSALFRDDPLTIEQLRQKIAATPQKCLLATNRECTYTISDSLTRPNFPLAAPSAGSGGMTAVGRPHSCRQTNVDNGTRQRKNAADQRGRQL</sequence>
<protein>
    <submittedName>
        <fullName evidence="2">Uncharacterized protein</fullName>
    </submittedName>
</protein>
<proteinExistence type="predicted"/>
<evidence type="ECO:0000256" key="1">
    <source>
        <dbReference type="SAM" id="MobiDB-lite"/>
    </source>
</evidence>
<dbReference type="EMBL" id="JACXIZ010000079">
    <property type="protein sequence ID" value="MBD2848600.1"/>
    <property type="molecule type" value="Genomic_DNA"/>
</dbReference>
<dbReference type="Proteomes" id="UP000621560">
    <property type="component" value="Unassembled WGS sequence"/>
</dbReference>
<keyword evidence="3" id="KW-1185">Reference proteome</keyword>
<dbReference type="AlphaFoldDB" id="A0A927BZH9"/>
<organism evidence="2 3">
    <name type="scientific">Paenibacillus sabuli</name>
    <dbReference type="NCBI Taxonomy" id="2772509"/>
    <lineage>
        <taxon>Bacteria</taxon>
        <taxon>Bacillati</taxon>
        <taxon>Bacillota</taxon>
        <taxon>Bacilli</taxon>
        <taxon>Bacillales</taxon>
        <taxon>Paenibacillaceae</taxon>
        <taxon>Paenibacillus</taxon>
    </lineage>
</organism>
<feature type="region of interest" description="Disordered" evidence="1">
    <location>
        <begin position="152"/>
        <end position="189"/>
    </location>
</feature>
<accession>A0A927BZH9</accession>
<dbReference type="RefSeq" id="WP_190921695.1">
    <property type="nucleotide sequence ID" value="NZ_JACXIZ010000079.1"/>
</dbReference>
<gene>
    <name evidence="2" type="ORF">IDH44_25760</name>
</gene>
<evidence type="ECO:0000313" key="3">
    <source>
        <dbReference type="Proteomes" id="UP000621560"/>
    </source>
</evidence>
<reference evidence="2" key="1">
    <citation type="submission" date="2020-09" db="EMBL/GenBank/DDBJ databases">
        <title>A novel bacterium of genus Paenibacillus, isolated from South China Sea.</title>
        <authorList>
            <person name="Huang H."/>
            <person name="Mo K."/>
            <person name="Hu Y."/>
        </authorList>
    </citation>
    <scope>NUCLEOTIDE SEQUENCE</scope>
    <source>
        <strain evidence="2">IB182496</strain>
    </source>
</reference>
<feature type="compositionally biased region" description="Basic and acidic residues" evidence="1">
    <location>
        <begin position="180"/>
        <end position="189"/>
    </location>
</feature>
<name>A0A927BZH9_9BACL</name>
<evidence type="ECO:0000313" key="2">
    <source>
        <dbReference type="EMBL" id="MBD2848600.1"/>
    </source>
</evidence>
<feature type="non-terminal residue" evidence="2">
    <location>
        <position position="1"/>
    </location>
</feature>
<comment type="caution">
    <text evidence="2">The sequence shown here is derived from an EMBL/GenBank/DDBJ whole genome shotgun (WGS) entry which is preliminary data.</text>
</comment>